<gene>
    <name evidence="10" type="ORF">SNE34_09925</name>
</gene>
<feature type="transmembrane region" description="Helical" evidence="8">
    <location>
        <begin position="406"/>
        <end position="426"/>
    </location>
</feature>
<evidence type="ECO:0000256" key="4">
    <source>
        <dbReference type="ARBA" id="ARBA00022679"/>
    </source>
</evidence>
<dbReference type="GO" id="GO:0016757">
    <property type="term" value="F:glycosyltransferase activity"/>
    <property type="evidence" value="ECO:0007669"/>
    <property type="project" value="UniProtKB-KW"/>
</dbReference>
<feature type="transmembrane region" description="Helical" evidence="8">
    <location>
        <begin position="339"/>
        <end position="367"/>
    </location>
</feature>
<keyword evidence="3 10" id="KW-0328">Glycosyltransferase</keyword>
<feature type="transmembrane region" description="Helical" evidence="8">
    <location>
        <begin position="252"/>
        <end position="276"/>
    </location>
</feature>
<feature type="transmembrane region" description="Helical" evidence="8">
    <location>
        <begin position="120"/>
        <end position="138"/>
    </location>
</feature>
<evidence type="ECO:0000256" key="2">
    <source>
        <dbReference type="ARBA" id="ARBA00022475"/>
    </source>
</evidence>
<organism evidence="10 11">
    <name type="scientific">Novilysobacter erysipheiresistens</name>
    <dbReference type="NCBI Taxonomy" id="1749332"/>
    <lineage>
        <taxon>Bacteria</taxon>
        <taxon>Pseudomonadati</taxon>
        <taxon>Pseudomonadota</taxon>
        <taxon>Gammaproteobacteria</taxon>
        <taxon>Lysobacterales</taxon>
        <taxon>Lysobacteraceae</taxon>
        <taxon>Novilysobacter</taxon>
    </lineage>
</organism>
<dbReference type="PANTHER" id="PTHR33908">
    <property type="entry name" value="MANNOSYLTRANSFERASE YKCB-RELATED"/>
    <property type="match status" value="1"/>
</dbReference>
<evidence type="ECO:0000256" key="5">
    <source>
        <dbReference type="ARBA" id="ARBA00022692"/>
    </source>
</evidence>
<evidence type="ECO:0000313" key="10">
    <source>
        <dbReference type="EMBL" id="MEG3184327.1"/>
    </source>
</evidence>
<keyword evidence="11" id="KW-1185">Reference proteome</keyword>
<keyword evidence="7 8" id="KW-0472">Membrane</keyword>
<evidence type="ECO:0000256" key="6">
    <source>
        <dbReference type="ARBA" id="ARBA00022989"/>
    </source>
</evidence>
<comment type="subcellular location">
    <subcellularLocation>
        <location evidence="1">Cell membrane</location>
        <topology evidence="1">Multi-pass membrane protein</topology>
    </subcellularLocation>
</comment>
<evidence type="ECO:0000256" key="7">
    <source>
        <dbReference type="ARBA" id="ARBA00023136"/>
    </source>
</evidence>
<feature type="transmembrane region" description="Helical" evidence="8">
    <location>
        <begin position="64"/>
        <end position="84"/>
    </location>
</feature>
<keyword evidence="6 8" id="KW-1133">Transmembrane helix</keyword>
<feature type="transmembrane region" description="Helical" evidence="8">
    <location>
        <begin position="195"/>
        <end position="216"/>
    </location>
</feature>
<evidence type="ECO:0000256" key="8">
    <source>
        <dbReference type="SAM" id="Phobius"/>
    </source>
</evidence>
<dbReference type="InterPro" id="IPR050297">
    <property type="entry name" value="LipidA_mod_glycosyltrf_83"/>
</dbReference>
<feature type="transmembrane region" description="Helical" evidence="8">
    <location>
        <begin position="288"/>
        <end position="305"/>
    </location>
</feature>
<name>A0ABU7YZI0_9GAMM</name>
<dbReference type="EMBL" id="JAXGFP010000004">
    <property type="protein sequence ID" value="MEG3184327.1"/>
    <property type="molecule type" value="Genomic_DNA"/>
</dbReference>
<dbReference type="Proteomes" id="UP001355056">
    <property type="component" value="Unassembled WGS sequence"/>
</dbReference>
<keyword evidence="2" id="KW-1003">Cell membrane</keyword>
<comment type="caution">
    <text evidence="10">The sequence shown here is derived from an EMBL/GenBank/DDBJ whole genome shotgun (WGS) entry which is preliminary data.</text>
</comment>
<feature type="domain" description="Glycosyltransferase RgtA/B/C/D-like" evidence="9">
    <location>
        <begin position="45"/>
        <end position="171"/>
    </location>
</feature>
<dbReference type="Pfam" id="PF13231">
    <property type="entry name" value="PMT_2"/>
    <property type="match status" value="1"/>
</dbReference>
<feature type="transmembrane region" description="Helical" evidence="8">
    <location>
        <begin position="379"/>
        <end position="399"/>
    </location>
</feature>
<dbReference type="PANTHER" id="PTHR33908:SF3">
    <property type="entry name" value="UNDECAPRENYL PHOSPHATE-ALPHA-4-AMINO-4-DEOXY-L-ARABINOSE ARABINOSYL TRANSFERASE"/>
    <property type="match status" value="1"/>
</dbReference>
<evidence type="ECO:0000313" key="11">
    <source>
        <dbReference type="Proteomes" id="UP001355056"/>
    </source>
</evidence>
<keyword evidence="4 10" id="KW-0808">Transferase</keyword>
<dbReference type="EC" id="2.4.-.-" evidence="10"/>
<reference evidence="10 11" key="1">
    <citation type="journal article" date="2016" name="Int. J. Syst. Evol. Microbiol.">
        <title>Lysobacter erysipheiresistens sp. nov., an antagonist of powdery mildew, isolated from tobacco-cultivated soil.</title>
        <authorList>
            <person name="Xie B."/>
            <person name="Li T."/>
            <person name="Lin X."/>
            <person name="Wang C.J."/>
            <person name="Chen Y.J."/>
            <person name="Liu W.J."/>
            <person name="Zhao Z.W."/>
        </authorList>
    </citation>
    <scope>NUCLEOTIDE SEQUENCE [LARGE SCALE GENOMIC DNA]</scope>
    <source>
        <strain evidence="10 11">RS-LYSO-3</strain>
    </source>
</reference>
<feature type="transmembrane region" description="Helical" evidence="8">
    <location>
        <begin position="150"/>
        <end position="175"/>
    </location>
</feature>
<dbReference type="InterPro" id="IPR038731">
    <property type="entry name" value="RgtA/B/C-like"/>
</dbReference>
<keyword evidence="5 8" id="KW-0812">Transmembrane</keyword>
<evidence type="ECO:0000259" key="9">
    <source>
        <dbReference type="Pfam" id="PF13231"/>
    </source>
</evidence>
<sequence length="553" mass="61466">MALGAGLGLRDPSPPDEPRFVLAARQMVESGQWLIPHRGSELYAHKPPLFMWLQASAYQVVEDWQIAFLLPSLLAALGTLWLTWDLTRRLWNRRIANHAAFALFATLQFGLQAKRGQIDMVLVFWTTVSLWGLARHLLCGPNRNGLLVGGFAAGLGTVTKGVGFLPLLMLLPWWLDRRMDDATVGNDARVPAVRLWPWLPAAFLAGVAVWLLPMLVTVLGSDNPELHRYASEILFRQTGTRYVESWHHVRPFWYYLQVIATLWLPGALLLPWLAPAWWRRIRRGDRRTLCLVGWVVLVLVFFSVSPGKREVYLFPALPAMCIAAAPLLPGLLRRAGVRYVLLGYVVALGLALAGLGASGLAGAAWAARIAADRSLSEPVMQTLLTWLVVLGGGLLLLAGWARPRRAATAVVGASVLVWTFYGLALAPNLDASSSARKLMHDVRTRIGSDAELGLVAWREQHLLQAQGPVREFGFERDFQAQWRDALAWLAQAPEDRWLFALKDVARDCVDPEQLIELERTSRRDWVLVPGAAHVPGCVPRAATVNPLIRMDEP</sequence>
<protein>
    <submittedName>
        <fullName evidence="10">Glycosyltransferase family 39 protein</fullName>
        <ecNumber evidence="10">2.4.-.-</ecNumber>
    </submittedName>
</protein>
<accession>A0ABU7YZI0</accession>
<feature type="transmembrane region" description="Helical" evidence="8">
    <location>
        <begin position="311"/>
        <end position="332"/>
    </location>
</feature>
<evidence type="ECO:0000256" key="1">
    <source>
        <dbReference type="ARBA" id="ARBA00004651"/>
    </source>
</evidence>
<evidence type="ECO:0000256" key="3">
    <source>
        <dbReference type="ARBA" id="ARBA00022676"/>
    </source>
</evidence>
<dbReference type="RefSeq" id="WP_332616858.1">
    <property type="nucleotide sequence ID" value="NZ_JAXGFP010000004.1"/>
</dbReference>
<proteinExistence type="predicted"/>